<dbReference type="AlphaFoldDB" id="A0ABD0QYL6"/>
<dbReference type="EMBL" id="JAMKFB020000006">
    <property type="protein sequence ID" value="KAL0190803.1"/>
    <property type="molecule type" value="Genomic_DNA"/>
</dbReference>
<feature type="non-terminal residue" evidence="1">
    <location>
        <position position="84"/>
    </location>
</feature>
<sequence>SSSVHEYTIHFCTLTVASGWNTVVLLSTYCQGLNLEIRTAMVLYDDTIGLESFLQRTTRVSQCLAACQTLVTAPQSRENHWGVG</sequence>
<feature type="non-terminal residue" evidence="1">
    <location>
        <position position="1"/>
    </location>
</feature>
<dbReference type="Proteomes" id="UP001529510">
    <property type="component" value="Unassembled WGS sequence"/>
</dbReference>
<reference evidence="1 2" key="1">
    <citation type="submission" date="2024-05" db="EMBL/GenBank/DDBJ databases">
        <title>Genome sequencing and assembly of Indian major carp, Cirrhinus mrigala (Hamilton, 1822).</title>
        <authorList>
            <person name="Mohindra V."/>
            <person name="Chowdhury L.M."/>
            <person name="Lal K."/>
            <person name="Jena J.K."/>
        </authorList>
    </citation>
    <scope>NUCLEOTIDE SEQUENCE [LARGE SCALE GENOMIC DNA]</scope>
    <source>
        <strain evidence="1">CM1030</strain>
        <tissue evidence="1">Blood</tissue>
    </source>
</reference>
<evidence type="ECO:0000313" key="2">
    <source>
        <dbReference type="Proteomes" id="UP001529510"/>
    </source>
</evidence>
<name>A0ABD0QYL6_CIRMR</name>
<comment type="caution">
    <text evidence="1">The sequence shown here is derived from an EMBL/GenBank/DDBJ whole genome shotgun (WGS) entry which is preliminary data.</text>
</comment>
<accession>A0ABD0QYL6</accession>
<gene>
    <name evidence="1" type="ORF">M9458_013501</name>
</gene>
<evidence type="ECO:0000313" key="1">
    <source>
        <dbReference type="EMBL" id="KAL0190803.1"/>
    </source>
</evidence>
<keyword evidence="2" id="KW-1185">Reference proteome</keyword>
<protein>
    <submittedName>
        <fullName evidence="1">Uncharacterized protein</fullName>
    </submittedName>
</protein>
<organism evidence="1 2">
    <name type="scientific">Cirrhinus mrigala</name>
    <name type="common">Mrigala</name>
    <dbReference type="NCBI Taxonomy" id="683832"/>
    <lineage>
        <taxon>Eukaryota</taxon>
        <taxon>Metazoa</taxon>
        <taxon>Chordata</taxon>
        <taxon>Craniata</taxon>
        <taxon>Vertebrata</taxon>
        <taxon>Euteleostomi</taxon>
        <taxon>Actinopterygii</taxon>
        <taxon>Neopterygii</taxon>
        <taxon>Teleostei</taxon>
        <taxon>Ostariophysi</taxon>
        <taxon>Cypriniformes</taxon>
        <taxon>Cyprinidae</taxon>
        <taxon>Labeoninae</taxon>
        <taxon>Labeonini</taxon>
        <taxon>Cirrhinus</taxon>
    </lineage>
</organism>
<proteinExistence type="predicted"/>